<proteinExistence type="predicted"/>
<evidence type="ECO:0000313" key="2">
    <source>
        <dbReference type="EMBL" id="TVY74917.1"/>
    </source>
</evidence>
<dbReference type="Proteomes" id="UP000320707">
    <property type="component" value="Unassembled WGS sequence"/>
</dbReference>
<gene>
    <name evidence="2" type="ORF">Focb16_v004495</name>
</gene>
<reference evidence="2 3" key="1">
    <citation type="journal article" date="2019" name="Microbiol. Resour. Announc.">
        <title>High-quality draft genome sequence of Fusarium oxysporum f. sp. cubense strain 160527, a causal agent of Panama disease.</title>
        <authorList>
            <person name="Asai S."/>
            <person name="Ayukawa Y."/>
            <person name="Gan P."/>
            <person name="Masuda S."/>
            <person name="Komatsu K."/>
            <person name="Shirasu K."/>
            <person name="Arie T."/>
        </authorList>
    </citation>
    <scope>NUCLEOTIDE SEQUENCE [LARGE SCALE GENOMIC DNA]</scope>
    <source>
        <strain evidence="2 3">160527</strain>
    </source>
</reference>
<feature type="region of interest" description="Disordered" evidence="1">
    <location>
        <begin position="1"/>
        <end position="24"/>
    </location>
</feature>
<protein>
    <submittedName>
        <fullName evidence="2">Uncharacterized protein</fullName>
    </submittedName>
</protein>
<organism evidence="2 3">
    <name type="scientific">Fusarium oxysporum f. sp. cubense</name>
    <dbReference type="NCBI Taxonomy" id="61366"/>
    <lineage>
        <taxon>Eukaryota</taxon>
        <taxon>Fungi</taxon>
        <taxon>Dikarya</taxon>
        <taxon>Ascomycota</taxon>
        <taxon>Pezizomycotina</taxon>
        <taxon>Sordariomycetes</taxon>
        <taxon>Hypocreomycetidae</taxon>
        <taxon>Hypocreales</taxon>
        <taxon>Nectriaceae</taxon>
        <taxon>Fusarium</taxon>
        <taxon>Fusarium oxysporum species complex</taxon>
    </lineage>
</organism>
<dbReference type="AlphaFoldDB" id="A0A559LKW6"/>
<comment type="caution">
    <text evidence="2">The sequence shown here is derived from an EMBL/GenBank/DDBJ whole genome shotgun (WGS) entry which is preliminary data.</text>
</comment>
<accession>A0A559LKW6</accession>
<evidence type="ECO:0000256" key="1">
    <source>
        <dbReference type="SAM" id="MobiDB-lite"/>
    </source>
</evidence>
<sequence length="220" mass="25511">MSPFRQPIASPPPSYEALQSARFPNVHPAELDTNEELDTKDEPPALPRQHLINHYWKVVFTPAVLLFIFPPARPTTPTKLDEDSIPQMTHRMNSLAVPRPKVRPVNIYNNPLPNEETVATLDEFEKIPQEYLRQGHALYCSLMKLGTPWPNDFRYIYALPEDTVRYLLLEIDTSVLDAPVVAPIFERSKRIPLLGKKRRRRLARIIERKLRNCISRRALM</sequence>
<name>A0A559LKW6_FUSOC</name>
<evidence type="ECO:0000313" key="3">
    <source>
        <dbReference type="Proteomes" id="UP000320707"/>
    </source>
</evidence>
<dbReference type="EMBL" id="SRMI01000003">
    <property type="protein sequence ID" value="TVY74917.1"/>
    <property type="molecule type" value="Genomic_DNA"/>
</dbReference>